<dbReference type="EMBL" id="UINC01054173">
    <property type="protein sequence ID" value="SVB71552.1"/>
    <property type="molecule type" value="Genomic_DNA"/>
</dbReference>
<dbReference type="AlphaFoldDB" id="A0A382G9M9"/>
<organism evidence="1">
    <name type="scientific">marine metagenome</name>
    <dbReference type="NCBI Taxonomy" id="408172"/>
    <lineage>
        <taxon>unclassified sequences</taxon>
        <taxon>metagenomes</taxon>
        <taxon>ecological metagenomes</taxon>
    </lineage>
</organism>
<sequence>MVAGSLERTLISKAGYKESKVPTRYTLNKGHVFYIKGLYLHKRYDAIIVEMKKRGFKPKSERIFPKNIFKEKGLYNDWIP</sequence>
<reference evidence="1" key="1">
    <citation type="submission" date="2018-05" db="EMBL/GenBank/DDBJ databases">
        <authorList>
            <person name="Lanie J.A."/>
            <person name="Ng W.-L."/>
            <person name="Kazmierczak K.M."/>
            <person name="Andrzejewski T.M."/>
            <person name="Davidsen T.M."/>
            <person name="Wayne K.J."/>
            <person name="Tettelin H."/>
            <person name="Glass J.I."/>
            <person name="Rusch D."/>
            <person name="Podicherti R."/>
            <person name="Tsui H.-C.T."/>
            <person name="Winkler M.E."/>
        </authorList>
    </citation>
    <scope>NUCLEOTIDE SEQUENCE</scope>
</reference>
<dbReference type="InterPro" id="IPR024796">
    <property type="entry name" value="T4_endonuc_V"/>
</dbReference>
<dbReference type="SUPFAM" id="SSF47077">
    <property type="entry name" value="T4 endonuclease V"/>
    <property type="match status" value="1"/>
</dbReference>
<evidence type="ECO:0000313" key="1">
    <source>
        <dbReference type="EMBL" id="SVB71552.1"/>
    </source>
</evidence>
<protein>
    <recommendedName>
        <fullName evidence="2">Endonuclease V</fullName>
    </recommendedName>
</protein>
<proteinExistence type="predicted"/>
<name>A0A382G9M9_9ZZZZ</name>
<evidence type="ECO:0008006" key="2">
    <source>
        <dbReference type="Google" id="ProtNLM"/>
    </source>
</evidence>
<gene>
    <name evidence="1" type="ORF">METZ01_LOCUS224406</name>
</gene>
<dbReference type="Gene3D" id="1.10.440.10">
    <property type="entry name" value="T4 endonuclease V"/>
    <property type="match status" value="1"/>
</dbReference>
<accession>A0A382G9M9</accession>